<name>A0A085LPN8_9BILA</name>
<evidence type="ECO:0000313" key="2">
    <source>
        <dbReference type="EMBL" id="KFD62226.1"/>
    </source>
</evidence>
<organism evidence="1 3">
    <name type="scientific">Trichuris suis</name>
    <name type="common">pig whipworm</name>
    <dbReference type="NCBI Taxonomy" id="68888"/>
    <lineage>
        <taxon>Eukaryota</taxon>
        <taxon>Metazoa</taxon>
        <taxon>Ecdysozoa</taxon>
        <taxon>Nematoda</taxon>
        <taxon>Enoplea</taxon>
        <taxon>Dorylaimia</taxon>
        <taxon>Trichinellida</taxon>
        <taxon>Trichuridae</taxon>
        <taxon>Trichuris</taxon>
    </lineage>
</organism>
<evidence type="ECO:0000313" key="3">
    <source>
        <dbReference type="Proteomes" id="UP000030764"/>
    </source>
</evidence>
<gene>
    <name evidence="1" type="ORF">M513_12180</name>
    <name evidence="2" type="ORF">M514_12180</name>
</gene>
<accession>A0A085LPN8</accession>
<dbReference type="EMBL" id="KL367600">
    <property type="protein sequence ID" value="KFD62226.1"/>
    <property type="molecule type" value="Genomic_DNA"/>
</dbReference>
<sequence>MEQRKWFKERSDVRKGIDRVYQVKNRIPEFSGCLPSRVVSGELTKINYSKTSVSAGDTFQG</sequence>
<dbReference type="Proteomes" id="UP000030758">
    <property type="component" value="Unassembled WGS sequence"/>
</dbReference>
<evidence type="ECO:0000313" key="1">
    <source>
        <dbReference type="EMBL" id="KFD46934.1"/>
    </source>
</evidence>
<dbReference type="Proteomes" id="UP000030764">
    <property type="component" value="Unassembled WGS sequence"/>
</dbReference>
<reference evidence="1 3" key="1">
    <citation type="journal article" date="2014" name="Nat. Genet.">
        <title>Genome and transcriptome of the porcine whipworm Trichuris suis.</title>
        <authorList>
            <person name="Jex A.R."/>
            <person name="Nejsum P."/>
            <person name="Schwarz E.M."/>
            <person name="Hu L."/>
            <person name="Young N.D."/>
            <person name="Hall R.S."/>
            <person name="Korhonen P.K."/>
            <person name="Liao S."/>
            <person name="Thamsborg S."/>
            <person name="Xia J."/>
            <person name="Xu P."/>
            <person name="Wang S."/>
            <person name="Scheerlinck J.P."/>
            <person name="Hofmann A."/>
            <person name="Sternberg P.W."/>
            <person name="Wang J."/>
            <person name="Gasser R.B."/>
        </authorList>
    </citation>
    <scope>NUCLEOTIDE SEQUENCE [LARGE SCALE GENOMIC DNA]</scope>
    <source>
        <strain evidence="2">DCEP-RM93F</strain>
        <strain evidence="1">DCEP-RM93M</strain>
    </source>
</reference>
<dbReference type="EMBL" id="KL363346">
    <property type="protein sequence ID" value="KFD46934.1"/>
    <property type="molecule type" value="Genomic_DNA"/>
</dbReference>
<protein>
    <submittedName>
        <fullName evidence="1">Uncharacterized protein</fullName>
    </submittedName>
</protein>
<proteinExistence type="predicted"/>
<keyword evidence="3" id="KW-1185">Reference proteome</keyword>
<dbReference type="AlphaFoldDB" id="A0A085LPN8"/>